<evidence type="ECO:0000313" key="5">
    <source>
        <dbReference type="Proteomes" id="UP000184310"/>
    </source>
</evidence>
<dbReference type="PANTHER" id="PTHR21666:SF289">
    <property type="entry name" value="L-ALA--D-GLU ENDOPEPTIDASE"/>
    <property type="match status" value="1"/>
</dbReference>
<dbReference type="CDD" id="cd12797">
    <property type="entry name" value="M23_peptidase"/>
    <property type="match status" value="1"/>
</dbReference>
<keyword evidence="2" id="KW-1133">Transmembrane helix</keyword>
<dbReference type="AlphaFoldDB" id="A0A1M6BJ99"/>
<dbReference type="InterPro" id="IPR050570">
    <property type="entry name" value="Cell_wall_metabolism_enzyme"/>
</dbReference>
<dbReference type="Gene3D" id="2.70.70.10">
    <property type="entry name" value="Glucose Permease (Domain IIA)"/>
    <property type="match status" value="1"/>
</dbReference>
<dbReference type="STRING" id="1121302.SAMN02745163_00376"/>
<dbReference type="Proteomes" id="UP000184310">
    <property type="component" value="Unassembled WGS sequence"/>
</dbReference>
<dbReference type="InterPro" id="IPR011055">
    <property type="entry name" value="Dup_hybrid_motif"/>
</dbReference>
<dbReference type="PANTHER" id="PTHR21666">
    <property type="entry name" value="PEPTIDASE-RELATED"/>
    <property type="match status" value="1"/>
</dbReference>
<keyword evidence="2" id="KW-0472">Membrane</keyword>
<protein>
    <submittedName>
        <fullName evidence="4">Peptidase family M23</fullName>
    </submittedName>
</protein>
<keyword evidence="5" id="KW-1185">Reference proteome</keyword>
<evidence type="ECO:0000259" key="3">
    <source>
        <dbReference type="Pfam" id="PF01551"/>
    </source>
</evidence>
<dbReference type="GO" id="GO:0004222">
    <property type="term" value="F:metalloendopeptidase activity"/>
    <property type="evidence" value="ECO:0007669"/>
    <property type="project" value="TreeGrafter"/>
</dbReference>
<organism evidence="4 5">
    <name type="scientific">Clostridium cavendishii DSM 21758</name>
    <dbReference type="NCBI Taxonomy" id="1121302"/>
    <lineage>
        <taxon>Bacteria</taxon>
        <taxon>Bacillati</taxon>
        <taxon>Bacillota</taxon>
        <taxon>Clostridia</taxon>
        <taxon>Eubacteriales</taxon>
        <taxon>Clostridiaceae</taxon>
        <taxon>Clostridium</taxon>
    </lineage>
</organism>
<feature type="domain" description="M23ase beta-sheet core" evidence="3">
    <location>
        <begin position="181"/>
        <end position="270"/>
    </location>
</feature>
<reference evidence="4 5" key="1">
    <citation type="submission" date="2016-11" db="EMBL/GenBank/DDBJ databases">
        <authorList>
            <person name="Jaros S."/>
            <person name="Januszkiewicz K."/>
            <person name="Wedrychowicz H."/>
        </authorList>
    </citation>
    <scope>NUCLEOTIDE SEQUENCE [LARGE SCALE GENOMIC DNA]</scope>
    <source>
        <strain evidence="4 5">DSM 21758</strain>
    </source>
</reference>
<feature type="transmembrane region" description="Helical" evidence="2">
    <location>
        <begin position="66"/>
        <end position="87"/>
    </location>
</feature>
<dbReference type="EMBL" id="FQZB01000003">
    <property type="protein sequence ID" value="SHI48860.1"/>
    <property type="molecule type" value="Genomic_DNA"/>
</dbReference>
<dbReference type="Pfam" id="PF01551">
    <property type="entry name" value="Peptidase_M23"/>
    <property type="match status" value="1"/>
</dbReference>
<accession>A0A1M6BJ99</accession>
<dbReference type="SUPFAM" id="SSF51261">
    <property type="entry name" value="Duplicated hybrid motif"/>
    <property type="match status" value="1"/>
</dbReference>
<keyword evidence="2" id="KW-0812">Transmembrane</keyword>
<dbReference type="RefSeq" id="WP_072984710.1">
    <property type="nucleotide sequence ID" value="NZ_FQZB01000003.1"/>
</dbReference>
<proteinExistence type="predicted"/>
<name>A0A1M6BJ99_9CLOT</name>
<sequence>MSKYNKEYEGYYSKIIERQRMGPSYREYKPISNDGEARYNSYNIKDGYYVKKPLFDFSRDGIVKRFISELIGVALLTIIICLCKFTAVSQINWIYTYGKNSVNTNLDYKQVLAYDYLGALNNLKGKFDKTADFKNELENYIDTFKSKVTGEKTQKEKIKESYVLPLNGKIKADSEKLIEDKGVIIEGKALSEAICSYDGKVKTVGEDKKLGKYIIVDHGDGIETKYYNLKEVSVKEGDKLGKGELLGKIAENKNLNVVGIIFELSIMGENRDLKEYFKL</sequence>
<dbReference type="InterPro" id="IPR016047">
    <property type="entry name" value="M23ase_b-sheet_dom"/>
</dbReference>
<evidence type="ECO:0000313" key="4">
    <source>
        <dbReference type="EMBL" id="SHI48860.1"/>
    </source>
</evidence>
<evidence type="ECO:0000256" key="1">
    <source>
        <dbReference type="ARBA" id="ARBA00022729"/>
    </source>
</evidence>
<keyword evidence="1" id="KW-0732">Signal</keyword>
<dbReference type="OrthoDB" id="2083169at2"/>
<gene>
    <name evidence="4" type="ORF">SAMN02745163_00376</name>
</gene>
<evidence type="ECO:0000256" key="2">
    <source>
        <dbReference type="SAM" id="Phobius"/>
    </source>
</evidence>